<evidence type="ECO:0000256" key="2">
    <source>
        <dbReference type="ARBA" id="ARBA00022527"/>
    </source>
</evidence>
<keyword evidence="9" id="KW-0812">Transmembrane</keyword>
<dbReference type="InterPro" id="IPR017441">
    <property type="entry name" value="Protein_kinase_ATP_BS"/>
</dbReference>
<dbReference type="GO" id="GO:0005524">
    <property type="term" value="F:ATP binding"/>
    <property type="evidence" value="ECO:0007669"/>
    <property type="project" value="UniProtKB-UniRule"/>
</dbReference>
<dbReference type="PANTHER" id="PTHR24346">
    <property type="entry name" value="MAP/MICROTUBULE AFFINITY-REGULATING KINASE"/>
    <property type="match status" value="1"/>
</dbReference>
<organism evidence="11 12">
    <name type="scientific">Stylonychia lemnae</name>
    <name type="common">Ciliate</name>
    <dbReference type="NCBI Taxonomy" id="5949"/>
    <lineage>
        <taxon>Eukaryota</taxon>
        <taxon>Sar</taxon>
        <taxon>Alveolata</taxon>
        <taxon>Ciliophora</taxon>
        <taxon>Intramacronucleata</taxon>
        <taxon>Spirotrichea</taxon>
        <taxon>Stichotrichia</taxon>
        <taxon>Sporadotrichida</taxon>
        <taxon>Oxytrichidae</taxon>
        <taxon>Stylonychinae</taxon>
        <taxon>Stylonychia</taxon>
    </lineage>
</organism>
<keyword evidence="9" id="KW-1133">Transmembrane helix</keyword>
<dbReference type="PROSITE" id="PS00107">
    <property type="entry name" value="PROTEIN_KINASE_ATP"/>
    <property type="match status" value="1"/>
</dbReference>
<keyword evidence="4 7" id="KW-0547">Nucleotide-binding</keyword>
<evidence type="ECO:0000256" key="7">
    <source>
        <dbReference type="PROSITE-ProRule" id="PRU10141"/>
    </source>
</evidence>
<dbReference type="PROSITE" id="PS50011">
    <property type="entry name" value="PROTEIN_KINASE_DOM"/>
    <property type="match status" value="1"/>
</dbReference>
<feature type="region of interest" description="Disordered" evidence="8">
    <location>
        <begin position="827"/>
        <end position="877"/>
    </location>
</feature>
<feature type="region of interest" description="Disordered" evidence="8">
    <location>
        <begin position="1059"/>
        <end position="1107"/>
    </location>
</feature>
<comment type="subunit">
    <text evidence="1">Monomer.</text>
</comment>
<feature type="region of interest" description="Disordered" evidence="8">
    <location>
        <begin position="706"/>
        <end position="742"/>
    </location>
</feature>
<dbReference type="GO" id="GO:0035556">
    <property type="term" value="P:intracellular signal transduction"/>
    <property type="evidence" value="ECO:0007669"/>
    <property type="project" value="TreeGrafter"/>
</dbReference>
<name>A0A078A9A0_STYLE</name>
<evidence type="ECO:0000256" key="3">
    <source>
        <dbReference type="ARBA" id="ARBA00022679"/>
    </source>
</evidence>
<keyword evidence="2" id="KW-0723">Serine/threonine-protein kinase</keyword>
<feature type="transmembrane region" description="Helical" evidence="9">
    <location>
        <begin position="92"/>
        <end position="113"/>
    </location>
</feature>
<dbReference type="CDD" id="cd14003">
    <property type="entry name" value="STKc_AMPK-like"/>
    <property type="match status" value="1"/>
</dbReference>
<keyword evidence="9" id="KW-0472">Membrane</keyword>
<evidence type="ECO:0000313" key="11">
    <source>
        <dbReference type="EMBL" id="CDW78152.1"/>
    </source>
</evidence>
<dbReference type="InterPro" id="IPR011009">
    <property type="entry name" value="Kinase-like_dom_sf"/>
</dbReference>
<feature type="binding site" evidence="7">
    <location>
        <position position="1182"/>
    </location>
    <ligand>
        <name>ATP</name>
        <dbReference type="ChEBI" id="CHEBI:30616"/>
    </ligand>
</feature>
<dbReference type="FunFam" id="3.30.200.20:FF:000003">
    <property type="entry name" value="Non-specific serine/threonine protein kinase"/>
    <property type="match status" value="1"/>
</dbReference>
<accession>A0A078A9A0</accession>
<evidence type="ECO:0000259" key="10">
    <source>
        <dbReference type="PROSITE" id="PS50011"/>
    </source>
</evidence>
<evidence type="ECO:0000256" key="4">
    <source>
        <dbReference type="ARBA" id="ARBA00022741"/>
    </source>
</evidence>
<keyword evidence="3" id="KW-0808">Transferase</keyword>
<dbReference type="InParanoid" id="A0A078A9A0"/>
<protein>
    <submittedName>
        <fullName evidence="11">Protein kinase domain containing protein</fullName>
    </submittedName>
</protein>
<sequence>MLLQQILYFTCIVSKTDQEYKDVICNNQAISHVNCFIGLTLLTVCEPLSVIPYYLRSLRLYVIFRAQDYYFKNQKKPKAWFNYIKERQLIKLTLIITGILLAISLVLFLIYQFGGKEVELFIYTPSYNVEVCYLHDDGLQNCDKSQQTCCDEINKAEEKFKKNVQDHSNISLTYAISWHFMECVGFLYCIHKLKNIKDDFNIRQELYLVFFIWFTTSYLATFFFILQIDWKYLSFLLVLRNFSVTLITALKPVYQTYMGNSYILLPPSVGSIETLDMVLIIPIASEYFYDYLDKQVNDPEAPIYFSLYADLRYYDKACTEDNNEQEKYDKAIEISTEYLNTDELLAYVLDKLRGHFEQFKRSTDFNQLEEEILRQEKLYEVLNKTSTNIVANKILSAAYNIQGAEYTIQNNGRKSVTQGGYIDLPSPSRTNENSTTTIVNTTNSTSISTKYHQSQVKLQQMANAYSRQTMSNNKTGYAGNSQSNSFSKAEVILPTAISISPRTKRKSSMKACTAKEQDQIKKIAYSSYSKNNKTGISAGTGPTYSSLNQNKFQQVLSSAANVGRASQNLKQSIDKKTQLFPTSNNAKVRPDLATPKKILETQINANNTMKIGSQTTKNSDLKYHKKNTSQGHYQSKPAIFTQKQRTVRDSFAHKNLDMYLKQKYQNNNLQTKDEESRNKNNNPNENQPHQDQSFDNLVNSFIQAKNLKSKRGSGRNSALKRTNTTKVLNQSKSKPSGAKTDHYNLTKRLSYNHNFKPATAYKTKGNKHIPKTNQSFTKFTIDFRKYQHHNEHGSNDVSDLNTMPDFPTNSPMNVGYGSNNFSAKKIGDYQRQKSRSSQRMNRQLSFDLLKRSPSRVSNQSSIKKLKNSASSNTIQNSYNKRAKVGPLNASIVSTGVFEYNNTQVIKNMQKYCNGDNGDQQEVVYNDALNQDEIYGQVTLQDHMIGSPLRQSLDKAQQYVGPFKTLKSSNQSSINVNQLLEKKQKMLMSRSKSPRKAGHHQLNDISNPESMSNYSSQGKQRCRTAINMNSDHKNKLESFTQYIEQGKFNKQHRLITIVKQGREERSLSKKRAESRSLSKKRDSNAQSRTSFAHRPSNQHEYNTQSGKNLNHIPISIKHQNLIKKQINLQPVLPSDQNVLASEFGAFNITSIGEYKLGKVLGQGAYAVVKEGVHKTLGSSLAIKVYDKYKLIDAQRKRSVIREIKILKKMQHDNIVTLFDAIDTQRQLYLVMENVEGMSMQQMLKMQPNRRVSEEEGARMFMQLISAMEFIHNQDVAHRDIKLENILIENNTKKVKLIDFGFCCQAKERLRVFCGTPSYMSPEIVQKIEYYGPPSDIWACGVLLYVLLCGTFPFKSAFEKDLFRKISKGQYTFQGMPEFSDEAMDLISQILQVDPYKRPTATQILEHDWFARQGVICKPVYQIEINNSLVTSGEDVIQHQDDSSLGGCGGIKPYHEVKDDLKNRKTMSTSSGDVLSIGNEGYNNETNSTIDRVQLKIVKDRNQNSNNVIDMTKDNSRKPILNSRAKVNVIMIDC</sequence>
<evidence type="ECO:0000256" key="9">
    <source>
        <dbReference type="SAM" id="Phobius"/>
    </source>
</evidence>
<dbReference type="Gene3D" id="1.10.510.10">
    <property type="entry name" value="Transferase(Phosphotransferase) domain 1"/>
    <property type="match status" value="1"/>
</dbReference>
<reference evidence="11 12" key="1">
    <citation type="submission" date="2014-06" db="EMBL/GenBank/DDBJ databases">
        <authorList>
            <person name="Swart Estienne"/>
        </authorList>
    </citation>
    <scope>NUCLEOTIDE SEQUENCE [LARGE SCALE GENOMIC DNA]</scope>
    <source>
        <strain evidence="11 12">130c</strain>
    </source>
</reference>
<keyword evidence="5 11" id="KW-0418">Kinase</keyword>
<dbReference type="SMART" id="SM00220">
    <property type="entry name" value="S_TKc"/>
    <property type="match status" value="1"/>
</dbReference>
<evidence type="ECO:0000256" key="1">
    <source>
        <dbReference type="ARBA" id="ARBA00011245"/>
    </source>
</evidence>
<feature type="compositionally biased region" description="Basic and acidic residues" evidence="8">
    <location>
        <begin position="1059"/>
        <end position="1082"/>
    </location>
</feature>
<gene>
    <name evidence="11" type="primary">Contig9699.g10374</name>
    <name evidence="11" type="ORF">STYLEM_7125</name>
</gene>
<dbReference type="Proteomes" id="UP000039865">
    <property type="component" value="Unassembled WGS sequence"/>
</dbReference>
<feature type="compositionally biased region" description="Polar residues" evidence="8">
    <location>
        <begin position="714"/>
        <end position="734"/>
    </location>
</feature>
<feature type="transmembrane region" description="Helical" evidence="9">
    <location>
        <begin position="170"/>
        <end position="190"/>
    </location>
</feature>
<keyword evidence="6 7" id="KW-0067">ATP-binding</keyword>
<feature type="region of interest" description="Disordered" evidence="8">
    <location>
        <begin position="664"/>
        <end position="692"/>
    </location>
</feature>
<feature type="compositionally biased region" description="Polar residues" evidence="8">
    <location>
        <begin position="835"/>
        <end position="844"/>
    </location>
</feature>
<keyword evidence="12" id="KW-1185">Reference proteome</keyword>
<dbReference type="SUPFAM" id="SSF56112">
    <property type="entry name" value="Protein kinase-like (PK-like)"/>
    <property type="match status" value="1"/>
</dbReference>
<dbReference type="FunFam" id="1.10.510.10:FF:000571">
    <property type="entry name" value="Maternal embryonic leucine zipper kinase"/>
    <property type="match status" value="1"/>
</dbReference>
<dbReference type="GO" id="GO:0005737">
    <property type="term" value="C:cytoplasm"/>
    <property type="evidence" value="ECO:0007669"/>
    <property type="project" value="TreeGrafter"/>
</dbReference>
<dbReference type="PANTHER" id="PTHR24346:SF30">
    <property type="entry name" value="MATERNAL EMBRYONIC LEUCINE ZIPPER KINASE"/>
    <property type="match status" value="1"/>
</dbReference>
<feature type="compositionally biased region" description="Polar residues" evidence="8">
    <location>
        <begin position="1097"/>
        <end position="1107"/>
    </location>
</feature>
<feature type="region of interest" description="Disordered" evidence="8">
    <location>
        <begin position="985"/>
        <end position="1019"/>
    </location>
</feature>
<evidence type="ECO:0000256" key="8">
    <source>
        <dbReference type="SAM" id="MobiDB-lite"/>
    </source>
</evidence>
<dbReference type="InterPro" id="IPR008271">
    <property type="entry name" value="Ser/Thr_kinase_AS"/>
</dbReference>
<feature type="transmembrane region" description="Helical" evidence="9">
    <location>
        <begin position="206"/>
        <end position="226"/>
    </location>
</feature>
<evidence type="ECO:0000256" key="5">
    <source>
        <dbReference type="ARBA" id="ARBA00022777"/>
    </source>
</evidence>
<dbReference type="InterPro" id="IPR000719">
    <property type="entry name" value="Prot_kinase_dom"/>
</dbReference>
<dbReference type="GO" id="GO:0004674">
    <property type="term" value="F:protein serine/threonine kinase activity"/>
    <property type="evidence" value="ECO:0007669"/>
    <property type="project" value="UniProtKB-KW"/>
</dbReference>
<dbReference type="Pfam" id="PF00069">
    <property type="entry name" value="Pkinase"/>
    <property type="match status" value="1"/>
</dbReference>
<feature type="domain" description="Protein kinase" evidence="10">
    <location>
        <begin position="1153"/>
        <end position="1408"/>
    </location>
</feature>
<evidence type="ECO:0000256" key="6">
    <source>
        <dbReference type="ARBA" id="ARBA00022840"/>
    </source>
</evidence>
<feature type="compositionally biased region" description="Polar residues" evidence="8">
    <location>
        <begin position="854"/>
        <end position="877"/>
    </location>
</feature>
<dbReference type="PROSITE" id="PS00108">
    <property type="entry name" value="PROTEIN_KINASE_ST"/>
    <property type="match status" value="1"/>
</dbReference>
<dbReference type="EMBL" id="CCKQ01006815">
    <property type="protein sequence ID" value="CDW78152.1"/>
    <property type="molecule type" value="Genomic_DNA"/>
</dbReference>
<proteinExistence type="predicted"/>
<evidence type="ECO:0000313" key="12">
    <source>
        <dbReference type="Proteomes" id="UP000039865"/>
    </source>
</evidence>
<feature type="compositionally biased region" description="Polar residues" evidence="8">
    <location>
        <begin position="1002"/>
        <end position="1018"/>
    </location>
</feature>